<dbReference type="EMBL" id="BARU01042557">
    <property type="protein sequence ID" value="GAH86229.1"/>
    <property type="molecule type" value="Genomic_DNA"/>
</dbReference>
<dbReference type="AlphaFoldDB" id="X1K7I8"/>
<name>X1K7I8_9ZZZZ</name>
<protein>
    <submittedName>
        <fullName evidence="1">Uncharacterized protein</fullName>
    </submittedName>
</protein>
<gene>
    <name evidence="1" type="ORF">S03H2_65367</name>
</gene>
<comment type="caution">
    <text evidence="1">The sequence shown here is derived from an EMBL/GenBank/DDBJ whole genome shotgun (WGS) entry which is preliminary data.</text>
</comment>
<organism evidence="1">
    <name type="scientific">marine sediment metagenome</name>
    <dbReference type="NCBI Taxonomy" id="412755"/>
    <lineage>
        <taxon>unclassified sequences</taxon>
        <taxon>metagenomes</taxon>
        <taxon>ecological metagenomes</taxon>
    </lineage>
</organism>
<evidence type="ECO:0000313" key="1">
    <source>
        <dbReference type="EMBL" id="GAH86229.1"/>
    </source>
</evidence>
<reference evidence="1" key="1">
    <citation type="journal article" date="2014" name="Front. Microbiol.">
        <title>High frequency of phylogenetically diverse reductive dehalogenase-homologous genes in deep subseafloor sedimentary metagenomes.</title>
        <authorList>
            <person name="Kawai M."/>
            <person name="Futagami T."/>
            <person name="Toyoda A."/>
            <person name="Takaki Y."/>
            <person name="Nishi S."/>
            <person name="Hori S."/>
            <person name="Arai W."/>
            <person name="Tsubouchi T."/>
            <person name="Morono Y."/>
            <person name="Uchiyama I."/>
            <person name="Ito T."/>
            <person name="Fujiyama A."/>
            <person name="Inagaki F."/>
            <person name="Takami H."/>
        </authorList>
    </citation>
    <scope>NUCLEOTIDE SEQUENCE</scope>
    <source>
        <strain evidence="1">Expedition CK06-06</strain>
    </source>
</reference>
<sequence length="75" mass="8524">MKTIKELIAIEANPNNKMLPRILASLQVDTLKDVLGLNKEVFGYHNKQPITDEFSKGFEHACKVIEEELKKRISG</sequence>
<accession>X1K7I8</accession>
<proteinExistence type="predicted"/>